<dbReference type="RefSeq" id="YP_010078740.1">
    <property type="nucleotide sequence ID" value="NC_054964.1"/>
</dbReference>
<keyword evidence="2" id="KW-0540">Nuclease</keyword>
<dbReference type="Gene3D" id="3.90.75.20">
    <property type="match status" value="1"/>
</dbReference>
<evidence type="ECO:0000313" key="3">
    <source>
        <dbReference type="Proteomes" id="UP000259464"/>
    </source>
</evidence>
<dbReference type="SUPFAM" id="SSF54060">
    <property type="entry name" value="His-Me finger endonucleases"/>
    <property type="match status" value="1"/>
</dbReference>
<dbReference type="SMART" id="SM00507">
    <property type="entry name" value="HNHc"/>
    <property type="match status" value="1"/>
</dbReference>
<dbReference type="Proteomes" id="UP000259464">
    <property type="component" value="Segment"/>
</dbReference>
<sequence>MTRIRPITEDEAAEIARVLAYEPASGRFFHRVDKRGGRVKAGAEVKCQPGKDGYARIGVDGRIYLAHRLAWLLVHGEWPELQIDHIDHNRANNRISNLRIVTATGNMRNRTMRKDNTSGITGVMRDGTKWMAYYYDGGKMVCVGKFVSKEAAAVARKAANDRHGFHENHGKPFACEVA</sequence>
<dbReference type="KEGG" id="vg:65067668"/>
<feature type="domain" description="HNH nuclease" evidence="1">
    <location>
        <begin position="60"/>
        <end position="107"/>
    </location>
</feature>
<evidence type="ECO:0000313" key="2">
    <source>
        <dbReference type="EMBL" id="AXG67703.1"/>
    </source>
</evidence>
<evidence type="ECO:0000259" key="1">
    <source>
        <dbReference type="SMART" id="SM00507"/>
    </source>
</evidence>
<keyword evidence="2" id="KW-0378">Hydrolase</keyword>
<proteinExistence type="predicted"/>
<reference evidence="2 3" key="1">
    <citation type="submission" date="2018-07" db="EMBL/GenBank/DDBJ databases">
        <title>Complete sequence of phage GP4.</title>
        <authorList>
            <person name="Wang R."/>
            <person name="Tong Y."/>
            <person name="Liu H."/>
        </authorList>
    </citation>
    <scope>NUCLEOTIDE SEQUENCE [LARGE SCALE GENOMIC DNA]</scope>
</reference>
<dbReference type="Pfam" id="PF13392">
    <property type="entry name" value="HNH_3"/>
    <property type="match status" value="1"/>
</dbReference>
<protein>
    <submittedName>
        <fullName evidence="2">HNH endonuclease</fullName>
    </submittedName>
</protein>
<keyword evidence="3" id="KW-1185">Reference proteome</keyword>
<organism evidence="2 3">
    <name type="scientific">Ralstonia phage GP4</name>
    <dbReference type="NCBI Taxonomy" id="2282904"/>
    <lineage>
        <taxon>Viruses</taxon>
        <taxon>Duplodnaviria</taxon>
        <taxon>Heunggongvirae</taxon>
        <taxon>Uroviricota</taxon>
        <taxon>Caudoviricetes</taxon>
        <taxon>Gervaisevirus</taxon>
        <taxon>Gervaisevirus GP4</taxon>
    </lineage>
</organism>
<accession>A0A345GTT9</accession>
<dbReference type="InterPro" id="IPR044925">
    <property type="entry name" value="His-Me_finger_sf"/>
</dbReference>
<dbReference type="EMBL" id="MH638294">
    <property type="protein sequence ID" value="AXG67703.1"/>
    <property type="molecule type" value="Genomic_DNA"/>
</dbReference>
<keyword evidence="2" id="KW-0255">Endonuclease</keyword>
<dbReference type="InterPro" id="IPR003615">
    <property type="entry name" value="HNH_nuc"/>
</dbReference>
<name>A0A345GTT9_9CAUD</name>
<dbReference type="GeneID" id="65067668"/>
<dbReference type="GO" id="GO:0004519">
    <property type="term" value="F:endonuclease activity"/>
    <property type="evidence" value="ECO:0007669"/>
    <property type="project" value="UniProtKB-KW"/>
</dbReference>